<gene>
    <name evidence="1" type="ORF">DM01DRAFT_1131494</name>
</gene>
<accession>A0A1X2G967</accession>
<dbReference type="Proteomes" id="UP000242146">
    <property type="component" value="Unassembled WGS sequence"/>
</dbReference>
<evidence type="ECO:0000313" key="2">
    <source>
        <dbReference type="Proteomes" id="UP000242146"/>
    </source>
</evidence>
<proteinExistence type="predicted"/>
<name>A0A1X2G967_9FUNG</name>
<organism evidence="1 2">
    <name type="scientific">Hesseltinella vesiculosa</name>
    <dbReference type="NCBI Taxonomy" id="101127"/>
    <lineage>
        <taxon>Eukaryota</taxon>
        <taxon>Fungi</taxon>
        <taxon>Fungi incertae sedis</taxon>
        <taxon>Mucoromycota</taxon>
        <taxon>Mucoromycotina</taxon>
        <taxon>Mucoromycetes</taxon>
        <taxon>Mucorales</taxon>
        <taxon>Cunninghamellaceae</taxon>
        <taxon>Hesseltinella</taxon>
    </lineage>
</organism>
<dbReference type="OrthoDB" id="2287188at2759"/>
<dbReference type="STRING" id="101127.A0A1X2G967"/>
<evidence type="ECO:0000313" key="1">
    <source>
        <dbReference type="EMBL" id="ORX48264.1"/>
    </source>
</evidence>
<sequence>MYLAMLMDDTCLPLISLDDRFALIKHEWCVWQKEDNGQYPGIAQWLQVRAILLSGGNSQDLSVQSCFQSVAFWFCEFNDHAPTDRSFCRFVVEECLEGKLEKPGLVLTLLDEACQWQEATGRGSTCLFVLAEQVQHLLKDDRVVQTAELFAMVLSMVQVSLKTFAYMLTYDQWFQSIFLDRTSIFAQNKRFGKAWLHTLTAMLPHETPDVLQIHGKLLFDQAVDDAYRAHLTDIRTALLRMGMEASLQHMPTRLGQPMASKNSAVTHGSTASTNMHLSSSALLDASSLEKIMKSYTGSECATVSLSHDVIFKPVWFKQTFLPSLINWSPPPHLATARHDLIKLIHSKGKLPLSLHQEYKKQQ</sequence>
<keyword evidence="2" id="KW-1185">Reference proteome</keyword>
<comment type="caution">
    <text evidence="1">The sequence shown here is derived from an EMBL/GenBank/DDBJ whole genome shotgun (WGS) entry which is preliminary data.</text>
</comment>
<dbReference type="EMBL" id="MCGT01000030">
    <property type="protein sequence ID" value="ORX48264.1"/>
    <property type="molecule type" value="Genomic_DNA"/>
</dbReference>
<reference evidence="1 2" key="1">
    <citation type="submission" date="2016-07" db="EMBL/GenBank/DDBJ databases">
        <title>Pervasive Adenine N6-methylation of Active Genes in Fungi.</title>
        <authorList>
            <consortium name="DOE Joint Genome Institute"/>
            <person name="Mondo S.J."/>
            <person name="Dannebaum R.O."/>
            <person name="Kuo R.C."/>
            <person name="Labutti K."/>
            <person name="Haridas S."/>
            <person name="Kuo A."/>
            <person name="Salamov A."/>
            <person name="Ahrendt S.R."/>
            <person name="Lipzen A."/>
            <person name="Sullivan W."/>
            <person name="Andreopoulos W.B."/>
            <person name="Clum A."/>
            <person name="Lindquist E."/>
            <person name="Daum C."/>
            <person name="Ramamoorthy G.K."/>
            <person name="Gryganskyi A."/>
            <person name="Culley D."/>
            <person name="Magnuson J.K."/>
            <person name="James T.Y."/>
            <person name="O'Malley M.A."/>
            <person name="Stajich J.E."/>
            <person name="Spatafora J.W."/>
            <person name="Visel A."/>
            <person name="Grigoriev I.V."/>
        </authorList>
    </citation>
    <scope>NUCLEOTIDE SEQUENCE [LARGE SCALE GENOMIC DNA]</scope>
    <source>
        <strain evidence="1 2">NRRL 3301</strain>
    </source>
</reference>
<protein>
    <submittedName>
        <fullName evidence="1">Uncharacterized protein</fullName>
    </submittedName>
</protein>
<dbReference type="AlphaFoldDB" id="A0A1X2G967"/>